<name>A0A7S4WDB9_9DINO</name>
<gene>
    <name evidence="1" type="ORF">AMON00008_LOCUS61394</name>
</gene>
<dbReference type="AlphaFoldDB" id="A0A7S4WDB9"/>
<sequence>MQLRAARSGRLRSGALFITGLAAWPLCSVLRLHVQLVFALAASRTPSWRHMGQSSCTVRAAEGKPLELLTLPELDTYTSKGVLPAPKLELPDGKRSVFDGLPLRQVDSAAGADDVQVAVDQLLSSLVGKVGPLDLVTAALLLCVLTLGLLDTSRRWIDYAAEEVGWALFSQQPHSVAPRRRVPGGTRDVELAQASSAESRRLAEFVESAKPGDQLRALAAADAALTAEPRLQPLVAAIRSAASASAASEEGLPSMDGEWECLCDYFATGELVEVPMRLQGSIGRYNAGGGTHSLHDIAVRREGSLFLVSFRWRNAGGGRGRGTWMLSGTGDCVDGTWSQDGLSDGPWVWIGVKKKVAEPSVLVGRAPPVRTAAGASAAASAAAAIAEVVDAVANEPAASREVLACAWDSAVPRRVGGTFSQSAVLPRLWFAAGSELRTMLGLTYSQLVPSSVSSLATSITFAGFALVALVLARALAVGLGSSSDAATWASFAAATAVVLDVTVPARRDRLRDGLRSPEAQASRSRRLQALCRWADSGALRRSGSSPRDEVIAAVRRGVPEFRTPLDGDDDEGVPGDAEVERMLRIWHPALKRRVLRGLAGVQAREPLQQQQQQQQDSGDPSIVPAVITYENLSVAPQGGAIWR</sequence>
<protein>
    <submittedName>
        <fullName evidence="1">Uncharacterized protein</fullName>
    </submittedName>
</protein>
<proteinExistence type="predicted"/>
<organism evidence="1">
    <name type="scientific">Alexandrium monilatum</name>
    <dbReference type="NCBI Taxonomy" id="311494"/>
    <lineage>
        <taxon>Eukaryota</taxon>
        <taxon>Sar</taxon>
        <taxon>Alveolata</taxon>
        <taxon>Dinophyceae</taxon>
        <taxon>Gonyaulacales</taxon>
        <taxon>Pyrocystaceae</taxon>
        <taxon>Alexandrium</taxon>
    </lineage>
</organism>
<evidence type="ECO:0000313" key="1">
    <source>
        <dbReference type="EMBL" id="CAE4663522.1"/>
    </source>
</evidence>
<reference evidence="1" key="1">
    <citation type="submission" date="2021-01" db="EMBL/GenBank/DDBJ databases">
        <authorList>
            <person name="Corre E."/>
            <person name="Pelletier E."/>
            <person name="Niang G."/>
            <person name="Scheremetjew M."/>
            <person name="Finn R."/>
            <person name="Kale V."/>
            <person name="Holt S."/>
            <person name="Cochrane G."/>
            <person name="Meng A."/>
            <person name="Brown T."/>
            <person name="Cohen L."/>
        </authorList>
    </citation>
    <scope>NUCLEOTIDE SEQUENCE</scope>
    <source>
        <strain evidence="1">CCMP3105</strain>
    </source>
</reference>
<dbReference type="EMBL" id="HBNR01085702">
    <property type="protein sequence ID" value="CAE4663522.1"/>
    <property type="molecule type" value="Transcribed_RNA"/>
</dbReference>
<accession>A0A7S4WDB9</accession>